<organism evidence="2 3">
    <name type="scientific">Legionella wadsworthii</name>
    <dbReference type="NCBI Taxonomy" id="28088"/>
    <lineage>
        <taxon>Bacteria</taxon>
        <taxon>Pseudomonadati</taxon>
        <taxon>Pseudomonadota</taxon>
        <taxon>Gammaproteobacteria</taxon>
        <taxon>Legionellales</taxon>
        <taxon>Legionellaceae</taxon>
        <taxon>Legionella</taxon>
    </lineage>
</organism>
<dbReference type="PANTHER" id="PTHR43194:SF5">
    <property type="entry name" value="PIMELOYL-[ACYL-CARRIER PROTEIN] METHYL ESTER ESTERASE"/>
    <property type="match status" value="1"/>
</dbReference>
<dbReference type="PANTHER" id="PTHR43194">
    <property type="entry name" value="HYDROLASE ALPHA/BETA FOLD FAMILY"/>
    <property type="match status" value="1"/>
</dbReference>
<dbReference type="STRING" id="1122170.GCA_000701265_00933"/>
<protein>
    <submittedName>
        <fullName evidence="2">Biotin biosynthesis protein BioH</fullName>
        <ecNumber evidence="2">3.1.1.1</ecNumber>
        <ecNumber evidence="2">3.1.1.85</ecNumber>
    </submittedName>
</protein>
<keyword evidence="2" id="KW-0378">Hydrolase</keyword>
<dbReference type="GO" id="GO:0090499">
    <property type="term" value="F:pimelyl-[acyl-carrier protein] methyl ester esterase activity"/>
    <property type="evidence" value="ECO:0007669"/>
    <property type="project" value="UniProtKB-EC"/>
</dbReference>
<dbReference type="EC" id="3.1.1.1" evidence="2"/>
<dbReference type="Gene3D" id="3.40.50.1820">
    <property type="entry name" value="alpha/beta hydrolase"/>
    <property type="match status" value="1"/>
</dbReference>
<evidence type="ECO:0000313" key="2">
    <source>
        <dbReference type="EMBL" id="STY29368.1"/>
    </source>
</evidence>
<dbReference type="InterPro" id="IPR050228">
    <property type="entry name" value="Carboxylesterase_BioH"/>
</dbReference>
<evidence type="ECO:0000313" key="3">
    <source>
        <dbReference type="Proteomes" id="UP000255297"/>
    </source>
</evidence>
<name>A0A378LU48_9GAMM</name>
<dbReference type="EMBL" id="UGPB01000001">
    <property type="protein sequence ID" value="STY29368.1"/>
    <property type="molecule type" value="Genomic_DNA"/>
</dbReference>
<accession>A0A378LU48</accession>
<dbReference type="InterPro" id="IPR000073">
    <property type="entry name" value="AB_hydrolase_1"/>
</dbReference>
<dbReference type="InterPro" id="IPR029058">
    <property type="entry name" value="AB_hydrolase_fold"/>
</dbReference>
<dbReference type="GO" id="GO:0106435">
    <property type="term" value="F:carboxylesterase activity"/>
    <property type="evidence" value="ECO:0007669"/>
    <property type="project" value="UniProtKB-EC"/>
</dbReference>
<dbReference type="SUPFAM" id="SSF53474">
    <property type="entry name" value="alpha/beta-Hydrolases"/>
    <property type="match status" value="1"/>
</dbReference>
<dbReference type="Proteomes" id="UP000255297">
    <property type="component" value="Unassembled WGS sequence"/>
</dbReference>
<sequence length="251" mass="29112">MSYSKSYTKFMNVNIRSYGEGFPIVFFHGWGFDSTIWLSLIPKLALNFQLILVDLPGFGHTPTMDWFLFKELLLTELPPKFGVVGWSMGGLYGLRLATEESSRVDYLVNVTSSPCFLHTDIWPGVPKEVFKGFYNKLSREPHNTLKDFLELNGLNTKEALRFLPVKLPSLEGLELGLNILETWDLRQKLEYFNKPICFMFGRLDPIVPVKTMKSMQMYYPKFDYVLFKRSGHLPFLSQMDLFIECLQGFIK</sequence>
<dbReference type="AlphaFoldDB" id="A0A378LU48"/>
<gene>
    <name evidence="2" type="primary">bioH</name>
    <name evidence="2" type="ORF">NCTC11532_01554</name>
</gene>
<keyword evidence="3" id="KW-1185">Reference proteome</keyword>
<reference evidence="2 3" key="1">
    <citation type="submission" date="2018-06" db="EMBL/GenBank/DDBJ databases">
        <authorList>
            <consortium name="Pathogen Informatics"/>
            <person name="Doyle S."/>
        </authorList>
    </citation>
    <scope>NUCLEOTIDE SEQUENCE [LARGE SCALE GENOMIC DNA]</scope>
    <source>
        <strain evidence="2 3">NCTC11532</strain>
    </source>
</reference>
<proteinExistence type="predicted"/>
<evidence type="ECO:0000259" key="1">
    <source>
        <dbReference type="Pfam" id="PF12697"/>
    </source>
</evidence>
<dbReference type="EC" id="3.1.1.85" evidence="2"/>
<dbReference type="Pfam" id="PF12697">
    <property type="entry name" value="Abhydrolase_6"/>
    <property type="match status" value="1"/>
</dbReference>
<feature type="domain" description="AB hydrolase-1" evidence="1">
    <location>
        <begin position="24"/>
        <end position="243"/>
    </location>
</feature>